<dbReference type="Proteomes" id="UP001058072">
    <property type="component" value="Chromosome"/>
</dbReference>
<reference evidence="1" key="1">
    <citation type="submission" date="2021-03" db="EMBL/GenBank/DDBJ databases">
        <title>Comparative Genomics and Metabolomics in the genus Turicibacter.</title>
        <authorList>
            <person name="Maki J."/>
            <person name="Looft T."/>
        </authorList>
    </citation>
    <scope>NUCLEOTIDE SEQUENCE</scope>
    <source>
        <strain evidence="1">ISU324</strain>
    </source>
</reference>
<evidence type="ECO:0000313" key="2">
    <source>
        <dbReference type="Proteomes" id="UP001058072"/>
    </source>
</evidence>
<evidence type="ECO:0000313" key="1">
    <source>
        <dbReference type="EMBL" id="UUF08307.1"/>
    </source>
</evidence>
<protein>
    <submittedName>
        <fullName evidence="1">Uncharacterized protein</fullName>
    </submittedName>
</protein>
<sequence>MVGKCCDCEFCFPDQKFGFVCAGAHYGENLSSSLGELKDCYSEGLKAFIEKCKDNEIIYEVGTKLEDIKIDGRRKIRLIDQENKIVEIKVSYAKELFEEIEVEKRIFDGEYVVRAIFDNKIFNGKKLLKIV</sequence>
<organism evidence="1 2">
    <name type="scientific">Turicibacter bilis</name>
    <dbReference type="NCBI Taxonomy" id="2735723"/>
    <lineage>
        <taxon>Bacteria</taxon>
        <taxon>Bacillati</taxon>
        <taxon>Bacillota</taxon>
        <taxon>Erysipelotrichia</taxon>
        <taxon>Erysipelotrichales</taxon>
        <taxon>Turicibacteraceae</taxon>
        <taxon>Turicibacter</taxon>
    </lineage>
</organism>
<name>A0A9Q9FF83_9FIRM</name>
<dbReference type="RefSeq" id="WP_212724942.1">
    <property type="nucleotide sequence ID" value="NZ_CP071250.1"/>
</dbReference>
<dbReference type="AlphaFoldDB" id="A0A9Q9FF83"/>
<proteinExistence type="predicted"/>
<dbReference type="EMBL" id="CP071250">
    <property type="protein sequence ID" value="UUF08307.1"/>
    <property type="molecule type" value="Genomic_DNA"/>
</dbReference>
<accession>A0A9Q9FF83</accession>
<gene>
    <name evidence="1" type="ORF">J0J70_12135</name>
</gene>